<evidence type="ECO:0000313" key="4">
    <source>
        <dbReference type="Proteomes" id="UP001177527"/>
    </source>
</evidence>
<accession>A0AA95G201</accession>
<dbReference type="SUPFAM" id="SSF103515">
    <property type="entry name" value="Autotransporter"/>
    <property type="match status" value="1"/>
</dbReference>
<dbReference type="Proteomes" id="UP001177527">
    <property type="component" value="Chromosome"/>
</dbReference>
<proteinExistence type="predicted"/>
<feature type="region of interest" description="Disordered" evidence="1">
    <location>
        <begin position="1"/>
        <end position="32"/>
    </location>
</feature>
<reference evidence="3" key="1">
    <citation type="submission" date="2023-04" db="EMBL/GenBank/DDBJ databases">
        <title>APH(3)-Id, a novel chromosomal aminoglycoside phosphotransferase, identified from an environmental isolate of Kluyvera intermedia DW18.</title>
        <authorList>
            <person name="Sha Y."/>
        </authorList>
    </citation>
    <scope>NUCLEOTIDE SEQUENCE</scope>
    <source>
        <strain evidence="3">DW18</strain>
    </source>
</reference>
<dbReference type="InterPro" id="IPR005546">
    <property type="entry name" value="Autotransporte_beta"/>
</dbReference>
<name>A0AA95G201_KLUIN</name>
<dbReference type="EMBL" id="CP123488">
    <property type="protein sequence ID" value="WGL57745.1"/>
    <property type="molecule type" value="Genomic_DNA"/>
</dbReference>
<dbReference type="InterPro" id="IPR036709">
    <property type="entry name" value="Autotransporte_beta_dom_sf"/>
</dbReference>
<gene>
    <name evidence="3" type="ORF">QBD33_08250</name>
</gene>
<protein>
    <submittedName>
        <fullName evidence="3">Autotransporter outer membrane beta-barrel domain-containing protein</fullName>
    </submittedName>
</protein>
<dbReference type="NCBIfam" id="TIGR01414">
    <property type="entry name" value="autotrans_barl"/>
    <property type="match status" value="1"/>
</dbReference>
<dbReference type="Gene3D" id="2.40.128.130">
    <property type="entry name" value="Autotransporter beta-domain"/>
    <property type="match status" value="1"/>
</dbReference>
<dbReference type="PROSITE" id="PS51208">
    <property type="entry name" value="AUTOTRANSPORTER"/>
    <property type="match status" value="1"/>
</dbReference>
<evidence type="ECO:0000313" key="3">
    <source>
        <dbReference type="EMBL" id="WGL57745.1"/>
    </source>
</evidence>
<dbReference type="AlphaFoldDB" id="A0AA95G201"/>
<sequence>MAASPEGQGNIQTRLGARLYGHGHSKQDEGKGRSFQPFVEVNWVHNTTDFGTLLNGERVSLAGSRNIGEIKTGVEGQLTTNITMWGNVGQQLGDQGYSDSSVMLGVKATF</sequence>
<evidence type="ECO:0000256" key="1">
    <source>
        <dbReference type="SAM" id="MobiDB-lite"/>
    </source>
</evidence>
<dbReference type="RefSeq" id="WP_280558335.1">
    <property type="nucleotide sequence ID" value="NZ_CP123488.1"/>
</dbReference>
<feature type="domain" description="Autotransporter" evidence="2">
    <location>
        <begin position="1"/>
        <end position="110"/>
    </location>
</feature>
<organism evidence="3 4">
    <name type="scientific">Kluyvera intermedia</name>
    <name type="common">Enterobacter intermedius</name>
    <dbReference type="NCBI Taxonomy" id="61648"/>
    <lineage>
        <taxon>Bacteria</taxon>
        <taxon>Pseudomonadati</taxon>
        <taxon>Pseudomonadota</taxon>
        <taxon>Gammaproteobacteria</taxon>
        <taxon>Enterobacterales</taxon>
        <taxon>Enterobacteriaceae</taxon>
        <taxon>Kluyvera</taxon>
    </lineage>
</organism>
<evidence type="ECO:0000259" key="2">
    <source>
        <dbReference type="PROSITE" id="PS51208"/>
    </source>
</evidence>
<dbReference type="Pfam" id="PF03797">
    <property type="entry name" value="Autotransporter"/>
    <property type="match status" value="1"/>
</dbReference>
<dbReference type="GO" id="GO:0019867">
    <property type="term" value="C:outer membrane"/>
    <property type="evidence" value="ECO:0007669"/>
    <property type="project" value="InterPro"/>
</dbReference>
<dbReference type="InterPro" id="IPR006315">
    <property type="entry name" value="OM_autotransptr_brl_dom"/>
</dbReference>